<dbReference type="Proteomes" id="UP000784294">
    <property type="component" value="Unassembled WGS sequence"/>
</dbReference>
<comment type="caution">
    <text evidence="1">The sequence shown here is derived from an EMBL/GenBank/DDBJ whole genome shotgun (WGS) entry which is preliminary data.</text>
</comment>
<sequence length="160" mass="17476">MLDLSIFEAIQTSFLSAVPSAHLFSLLSNLSNGKTILPVQFSIRSTILQLVKETSEADSFTKHGVWCATLSGSHDTLQTPRCRHQPLHSCPGNVDQSLPYCYAVFQPQILSQSLSCPIRSVCSLPGSRISLDPCHPICATEGVIRHPLRLGDQFKAQASE</sequence>
<reference evidence="1" key="1">
    <citation type="submission" date="2018-11" db="EMBL/GenBank/DDBJ databases">
        <authorList>
            <consortium name="Pathogen Informatics"/>
        </authorList>
    </citation>
    <scope>NUCLEOTIDE SEQUENCE</scope>
</reference>
<dbReference type="AlphaFoldDB" id="A0A3S5B3U4"/>
<organism evidence="1 2">
    <name type="scientific">Protopolystoma xenopodis</name>
    <dbReference type="NCBI Taxonomy" id="117903"/>
    <lineage>
        <taxon>Eukaryota</taxon>
        <taxon>Metazoa</taxon>
        <taxon>Spiralia</taxon>
        <taxon>Lophotrochozoa</taxon>
        <taxon>Platyhelminthes</taxon>
        <taxon>Monogenea</taxon>
        <taxon>Polyopisthocotylea</taxon>
        <taxon>Polystomatidea</taxon>
        <taxon>Polystomatidae</taxon>
        <taxon>Protopolystoma</taxon>
    </lineage>
</organism>
<evidence type="ECO:0000313" key="2">
    <source>
        <dbReference type="Proteomes" id="UP000784294"/>
    </source>
</evidence>
<accession>A0A3S5B3U4</accession>
<proteinExistence type="predicted"/>
<protein>
    <submittedName>
        <fullName evidence="1">Uncharacterized protein</fullName>
    </submittedName>
</protein>
<name>A0A3S5B3U4_9PLAT</name>
<gene>
    <name evidence="1" type="ORF">PXEA_LOCUS29063</name>
</gene>
<keyword evidence="2" id="KW-1185">Reference proteome</keyword>
<dbReference type="EMBL" id="CAAALY010250264">
    <property type="protein sequence ID" value="VEL35623.1"/>
    <property type="molecule type" value="Genomic_DNA"/>
</dbReference>
<evidence type="ECO:0000313" key="1">
    <source>
        <dbReference type="EMBL" id="VEL35623.1"/>
    </source>
</evidence>